<reference evidence="1" key="1">
    <citation type="submission" date="2021-02" db="EMBL/GenBank/DDBJ databases">
        <authorList>
            <person name="Nowell W R."/>
        </authorList>
    </citation>
    <scope>NUCLEOTIDE SEQUENCE</scope>
</reference>
<evidence type="ECO:0000313" key="3">
    <source>
        <dbReference type="EMBL" id="CAF4966664.1"/>
    </source>
</evidence>
<dbReference type="Proteomes" id="UP000681967">
    <property type="component" value="Unassembled WGS sequence"/>
</dbReference>
<dbReference type="AlphaFoldDB" id="A0A8S2ZFN9"/>
<comment type="caution">
    <text evidence="1">The sequence shown here is derived from an EMBL/GenBank/DDBJ whole genome shotgun (WGS) entry which is preliminary data.</text>
</comment>
<gene>
    <name evidence="1" type="ORF">BYL167_LOCUS40494</name>
    <name evidence="2" type="ORF">BYL167_LOCUS49354</name>
    <name evidence="3" type="ORF">GIL414_LOCUS55175</name>
</gene>
<dbReference type="EMBL" id="CAJOBH010146660">
    <property type="protein sequence ID" value="CAF4829561.1"/>
    <property type="molecule type" value="Genomic_DNA"/>
</dbReference>
<evidence type="ECO:0000313" key="4">
    <source>
        <dbReference type="Proteomes" id="UP000681967"/>
    </source>
</evidence>
<sequence>MIVTVLQDGIIHIHSVVDWKKSSFVYRGSIQGGPHLGLVVADGEMLIITFDATVSSDFAVVDLKQFLSSEQV</sequence>
<dbReference type="EMBL" id="CAJOBJ010195279">
    <property type="protein sequence ID" value="CAF4966664.1"/>
    <property type="molecule type" value="Genomic_DNA"/>
</dbReference>
<dbReference type="Proteomes" id="UP000681720">
    <property type="component" value="Unassembled WGS sequence"/>
</dbReference>
<name>A0A8S2ZFN9_9BILA</name>
<protein>
    <submittedName>
        <fullName evidence="1">Uncharacterized protein</fullName>
    </submittedName>
</protein>
<organism evidence="1 4">
    <name type="scientific">Rotaria magnacalcarata</name>
    <dbReference type="NCBI Taxonomy" id="392030"/>
    <lineage>
        <taxon>Eukaryota</taxon>
        <taxon>Metazoa</taxon>
        <taxon>Spiralia</taxon>
        <taxon>Gnathifera</taxon>
        <taxon>Rotifera</taxon>
        <taxon>Eurotatoria</taxon>
        <taxon>Bdelloidea</taxon>
        <taxon>Philodinida</taxon>
        <taxon>Philodinidae</taxon>
        <taxon>Rotaria</taxon>
    </lineage>
</organism>
<dbReference type="EMBL" id="CAJOBH010100428">
    <property type="protein sequence ID" value="CAF4609922.1"/>
    <property type="molecule type" value="Genomic_DNA"/>
</dbReference>
<evidence type="ECO:0000313" key="2">
    <source>
        <dbReference type="EMBL" id="CAF4829561.1"/>
    </source>
</evidence>
<feature type="non-terminal residue" evidence="1">
    <location>
        <position position="72"/>
    </location>
</feature>
<accession>A0A8S2ZFN9</accession>
<proteinExistence type="predicted"/>
<evidence type="ECO:0000313" key="1">
    <source>
        <dbReference type="EMBL" id="CAF4609922.1"/>
    </source>
</evidence>